<organism evidence="3 4">
    <name type="scientific">Amycolatopsis cihanbeyliensis</name>
    <dbReference type="NCBI Taxonomy" id="1128664"/>
    <lineage>
        <taxon>Bacteria</taxon>
        <taxon>Bacillati</taxon>
        <taxon>Actinomycetota</taxon>
        <taxon>Actinomycetes</taxon>
        <taxon>Pseudonocardiales</taxon>
        <taxon>Pseudonocardiaceae</taxon>
        <taxon>Amycolatopsis</taxon>
    </lineage>
</organism>
<dbReference type="AlphaFoldDB" id="A0A542DJX4"/>
<proteinExistence type="predicted"/>
<dbReference type="InterPro" id="IPR004176">
    <property type="entry name" value="Clp_R_N"/>
</dbReference>
<evidence type="ECO:0000256" key="1">
    <source>
        <dbReference type="PROSITE-ProRule" id="PRU01251"/>
    </source>
</evidence>
<dbReference type="EMBL" id="VFML01000001">
    <property type="protein sequence ID" value="TQJ03402.1"/>
    <property type="molecule type" value="Genomic_DNA"/>
</dbReference>
<dbReference type="InterPro" id="IPR036628">
    <property type="entry name" value="Clp_N_dom_sf"/>
</dbReference>
<accession>A0A542DJX4</accession>
<dbReference type="SUPFAM" id="SSF81923">
    <property type="entry name" value="Double Clp-N motif"/>
    <property type="match status" value="2"/>
</dbReference>
<dbReference type="Gene3D" id="1.10.1780.10">
    <property type="entry name" value="Clp, N-terminal domain"/>
    <property type="match status" value="2"/>
</dbReference>
<feature type="domain" description="Clp R" evidence="2">
    <location>
        <begin position="2"/>
        <end position="183"/>
    </location>
</feature>
<gene>
    <name evidence="3" type="ORF">FB471_3158</name>
</gene>
<reference evidence="3 4" key="1">
    <citation type="submission" date="2019-06" db="EMBL/GenBank/DDBJ databases">
        <title>Sequencing the genomes of 1000 actinobacteria strains.</title>
        <authorList>
            <person name="Klenk H.-P."/>
        </authorList>
    </citation>
    <scope>NUCLEOTIDE SEQUENCE [LARGE SCALE GENOMIC DNA]</scope>
    <source>
        <strain evidence="3 4">DSM 45679</strain>
    </source>
</reference>
<dbReference type="PROSITE" id="PS51903">
    <property type="entry name" value="CLP_R"/>
    <property type="match status" value="1"/>
</dbReference>
<comment type="caution">
    <text evidence="3">The sequence shown here is derived from an EMBL/GenBank/DDBJ whole genome shotgun (WGS) entry which is preliminary data.</text>
</comment>
<evidence type="ECO:0000313" key="4">
    <source>
        <dbReference type="Proteomes" id="UP000320876"/>
    </source>
</evidence>
<sequence>MFERFTRDARVAVIDAQAEAVEQDAIEIDTTHLLFGLLGPVEGLLADLGVRPELLREEVAKVRRRGGITDTDAAALGELGIDVEQIVDRVEQVHGANALAGRAVEPKRRRWFGQRAHRPFTTEAKHALEQSLREALELSDRHIGPEHLLLALATRPGPVADVLAAYGADHLTLRRALTRRQVG</sequence>
<keyword evidence="4" id="KW-1185">Reference proteome</keyword>
<evidence type="ECO:0000259" key="2">
    <source>
        <dbReference type="PROSITE" id="PS51903"/>
    </source>
</evidence>
<evidence type="ECO:0000313" key="3">
    <source>
        <dbReference type="EMBL" id="TQJ03402.1"/>
    </source>
</evidence>
<dbReference type="OrthoDB" id="3628183at2"/>
<name>A0A542DJX4_AMYCI</name>
<dbReference type="Proteomes" id="UP000320876">
    <property type="component" value="Unassembled WGS sequence"/>
</dbReference>
<keyword evidence="1" id="KW-0677">Repeat</keyword>
<dbReference type="RefSeq" id="WP_141999101.1">
    <property type="nucleotide sequence ID" value="NZ_VFML01000001.1"/>
</dbReference>
<protein>
    <submittedName>
        <fullName evidence="3">ClpA/ClpB-like protein</fullName>
    </submittedName>
</protein>
<dbReference type="Pfam" id="PF02861">
    <property type="entry name" value="Clp_N"/>
    <property type="match status" value="2"/>
</dbReference>